<keyword evidence="3" id="KW-1185">Reference proteome</keyword>
<comment type="caution">
    <text evidence="2">The sequence shown here is derived from an EMBL/GenBank/DDBJ whole genome shotgun (WGS) entry which is preliminary data.</text>
</comment>
<gene>
    <name evidence="2" type="ORF">ACJRO7_009371</name>
</gene>
<keyword evidence="1" id="KW-0812">Transmembrane</keyword>
<dbReference type="Proteomes" id="UP001634007">
    <property type="component" value="Unassembled WGS sequence"/>
</dbReference>
<evidence type="ECO:0008006" key="4">
    <source>
        <dbReference type="Google" id="ProtNLM"/>
    </source>
</evidence>
<keyword evidence="1" id="KW-0472">Membrane</keyword>
<dbReference type="PANTHER" id="PTHR34656:SF2">
    <property type="entry name" value="TRANSMEMBRANE PROTEIN"/>
    <property type="match status" value="1"/>
</dbReference>
<sequence length="190" mass="21755">MSPHSFPLTSIMSQDLIKTQWQSLISSFTNHKHRTELLLLLLLLLHRCHRHCNHRRRVHFNMNSMNIDFHETRMTRTTLLFSFFIFFHALLYSISINTGWLALCASILPVAGVLLTAMLLVVAARATLMMWITVLVLLAFSGKRRRFLALRGRKITTDVAMYVVEVAFRGKGLVALVCATFLSCLLIIAR</sequence>
<feature type="transmembrane region" description="Helical" evidence="1">
    <location>
        <begin position="74"/>
        <end position="93"/>
    </location>
</feature>
<accession>A0ABD3L8E8</accession>
<evidence type="ECO:0000256" key="1">
    <source>
        <dbReference type="SAM" id="Phobius"/>
    </source>
</evidence>
<reference evidence="2 3" key="1">
    <citation type="submission" date="2024-11" db="EMBL/GenBank/DDBJ databases">
        <title>Chromosome-level genome assembly of Eucalyptus globulus Labill. provides insights into its genome evolution.</title>
        <authorList>
            <person name="Li X."/>
        </authorList>
    </citation>
    <scope>NUCLEOTIDE SEQUENCE [LARGE SCALE GENOMIC DNA]</scope>
    <source>
        <strain evidence="2">CL2024</strain>
        <tissue evidence="2">Fresh tender leaves</tissue>
    </source>
</reference>
<organism evidence="2 3">
    <name type="scientific">Eucalyptus globulus</name>
    <name type="common">Tasmanian blue gum</name>
    <dbReference type="NCBI Taxonomy" id="34317"/>
    <lineage>
        <taxon>Eukaryota</taxon>
        <taxon>Viridiplantae</taxon>
        <taxon>Streptophyta</taxon>
        <taxon>Embryophyta</taxon>
        <taxon>Tracheophyta</taxon>
        <taxon>Spermatophyta</taxon>
        <taxon>Magnoliopsida</taxon>
        <taxon>eudicotyledons</taxon>
        <taxon>Gunneridae</taxon>
        <taxon>Pentapetalae</taxon>
        <taxon>rosids</taxon>
        <taxon>malvids</taxon>
        <taxon>Myrtales</taxon>
        <taxon>Myrtaceae</taxon>
        <taxon>Myrtoideae</taxon>
        <taxon>Eucalypteae</taxon>
        <taxon>Eucalyptus</taxon>
    </lineage>
</organism>
<protein>
    <recommendedName>
        <fullName evidence="4">Transmembrane protein</fullName>
    </recommendedName>
</protein>
<dbReference type="AlphaFoldDB" id="A0ABD3L8E8"/>
<feature type="transmembrane region" description="Helical" evidence="1">
    <location>
        <begin position="166"/>
        <end position="189"/>
    </location>
</feature>
<dbReference type="EMBL" id="JBJKBG010000002">
    <property type="protein sequence ID" value="KAL3748130.1"/>
    <property type="molecule type" value="Genomic_DNA"/>
</dbReference>
<keyword evidence="1" id="KW-1133">Transmembrane helix</keyword>
<evidence type="ECO:0000313" key="3">
    <source>
        <dbReference type="Proteomes" id="UP001634007"/>
    </source>
</evidence>
<dbReference type="PANTHER" id="PTHR34656">
    <property type="entry name" value="PYRROLINE-5-CARBOXYLATE REDUCTASE"/>
    <property type="match status" value="1"/>
</dbReference>
<name>A0ABD3L8E8_EUCGL</name>
<evidence type="ECO:0000313" key="2">
    <source>
        <dbReference type="EMBL" id="KAL3748130.1"/>
    </source>
</evidence>
<proteinExistence type="predicted"/>